<accession>A0A562RSH1</accession>
<evidence type="ECO:0000313" key="3">
    <source>
        <dbReference type="Proteomes" id="UP000316291"/>
    </source>
</evidence>
<dbReference type="AlphaFoldDB" id="A0A562RSH1"/>
<feature type="region of interest" description="Disordered" evidence="1">
    <location>
        <begin position="1"/>
        <end position="41"/>
    </location>
</feature>
<reference evidence="2 3" key="1">
    <citation type="journal article" date="2015" name="Stand. Genomic Sci.">
        <title>Genomic Encyclopedia of Bacterial and Archaeal Type Strains, Phase III: the genomes of soil and plant-associated and newly described type strains.</title>
        <authorList>
            <person name="Whitman W.B."/>
            <person name="Woyke T."/>
            <person name="Klenk H.P."/>
            <person name="Zhou Y."/>
            <person name="Lilburn T.G."/>
            <person name="Beck B.J."/>
            <person name="De Vos P."/>
            <person name="Vandamme P."/>
            <person name="Eisen J.A."/>
            <person name="Garrity G."/>
            <person name="Hugenholtz P."/>
            <person name="Kyrpides N.C."/>
        </authorList>
    </citation>
    <scope>NUCLEOTIDE SEQUENCE [LARGE SCALE GENOMIC DNA]</scope>
    <source>
        <strain evidence="2 3">CGMCC 1.10948</strain>
    </source>
</reference>
<name>A0A562RSH1_9BRAD</name>
<protein>
    <recommendedName>
        <fullName evidence="4">Helix-turn-helix protein</fullName>
    </recommendedName>
</protein>
<sequence length="121" mass="13150">MARREVTGRGPSVTAAPRVELASGPPLPNEKTSAPPVEPKRVKRAVLPPVRGPPIAPMAYSIRQFCEAHNISVDTYFRMQRVGFGPVTMKVGGRTLISVEAAAAWRREREAETSTRTVAAE</sequence>
<proteinExistence type="predicted"/>
<evidence type="ECO:0000313" key="2">
    <source>
        <dbReference type="EMBL" id="TWI71316.1"/>
    </source>
</evidence>
<organism evidence="2 3">
    <name type="scientific">Bradyrhizobium huanghuaihaiense</name>
    <dbReference type="NCBI Taxonomy" id="990078"/>
    <lineage>
        <taxon>Bacteria</taxon>
        <taxon>Pseudomonadati</taxon>
        <taxon>Pseudomonadota</taxon>
        <taxon>Alphaproteobacteria</taxon>
        <taxon>Hyphomicrobiales</taxon>
        <taxon>Nitrobacteraceae</taxon>
        <taxon>Bradyrhizobium</taxon>
    </lineage>
</organism>
<keyword evidence="3" id="KW-1185">Reference proteome</keyword>
<dbReference type="EMBL" id="VLLA01000006">
    <property type="protein sequence ID" value="TWI71316.1"/>
    <property type="molecule type" value="Genomic_DNA"/>
</dbReference>
<dbReference type="Proteomes" id="UP000316291">
    <property type="component" value="Unassembled WGS sequence"/>
</dbReference>
<evidence type="ECO:0000256" key="1">
    <source>
        <dbReference type="SAM" id="MobiDB-lite"/>
    </source>
</evidence>
<comment type="caution">
    <text evidence="2">The sequence shown here is derived from an EMBL/GenBank/DDBJ whole genome shotgun (WGS) entry which is preliminary data.</text>
</comment>
<gene>
    <name evidence="2" type="ORF">IQ16_02935</name>
</gene>
<evidence type="ECO:0008006" key="4">
    <source>
        <dbReference type="Google" id="ProtNLM"/>
    </source>
</evidence>